<organism evidence="3 4">
    <name type="scientific">Thalassiosira oceanica</name>
    <name type="common">Marine diatom</name>
    <dbReference type="NCBI Taxonomy" id="159749"/>
    <lineage>
        <taxon>Eukaryota</taxon>
        <taxon>Sar</taxon>
        <taxon>Stramenopiles</taxon>
        <taxon>Ochrophyta</taxon>
        <taxon>Bacillariophyta</taxon>
        <taxon>Coscinodiscophyceae</taxon>
        <taxon>Thalassiosirophycidae</taxon>
        <taxon>Thalassiosirales</taxon>
        <taxon>Thalassiosiraceae</taxon>
        <taxon>Thalassiosira</taxon>
    </lineage>
</organism>
<gene>
    <name evidence="3" type="ORF">THAOC_36764</name>
</gene>
<proteinExistence type="predicted"/>
<accession>K0QZ22</accession>
<feature type="region of interest" description="Disordered" evidence="1">
    <location>
        <begin position="1"/>
        <end position="50"/>
    </location>
</feature>
<sequence length="390" mass="42793">MSSTTAWPRGEGTRRAGRRRPSPRRWCESRGTASGPSHRDRGSQGPPVGASPGRVWCWRARCWRGGEGAAAEIGPQGLTQLEAECTALLQGQSDESLLHTSLVPEDQLIQGFVVEDEPVYMASHLPPTVEVVAPSDLPEGYVFDAVENGKSFSVTVPAGGSVAARRSAPHSCLGERVVMHLAAAVPPGPRPRRPNLHRQPNRLLCFGGRMAFAAASRSGVVIPHCGWDALLGQVQNRLGLNWHGERAYPGDESPFEVLLNVSIFAIWFNFLLGPLLLMLAYFPPDHWTLEQSYAWWYFVILVVYWAFNFALGVHSIDIIIKTRLHIRERSGIPEKISGEDCCCATFCQPCTVMQMARHTADYETCAARYCSETGLSVDAPQLQFGGAEIA</sequence>
<feature type="transmembrane region" description="Helical" evidence="2">
    <location>
        <begin position="294"/>
        <end position="320"/>
    </location>
</feature>
<evidence type="ECO:0000313" key="3">
    <source>
        <dbReference type="EMBL" id="EJK44678.1"/>
    </source>
</evidence>
<dbReference type="OrthoDB" id="1045822at2759"/>
<keyword evidence="2" id="KW-0472">Membrane</keyword>
<evidence type="ECO:0000256" key="2">
    <source>
        <dbReference type="SAM" id="Phobius"/>
    </source>
</evidence>
<keyword evidence="2" id="KW-0812">Transmembrane</keyword>
<keyword evidence="2" id="KW-1133">Transmembrane helix</keyword>
<comment type="caution">
    <text evidence="3">The sequence shown here is derived from an EMBL/GenBank/DDBJ whole genome shotgun (WGS) entry which is preliminary data.</text>
</comment>
<reference evidence="3 4" key="1">
    <citation type="journal article" date="2012" name="Genome Biol.">
        <title>Genome and low-iron response of an oceanic diatom adapted to chronic iron limitation.</title>
        <authorList>
            <person name="Lommer M."/>
            <person name="Specht M."/>
            <person name="Roy A.S."/>
            <person name="Kraemer L."/>
            <person name="Andreson R."/>
            <person name="Gutowska M.A."/>
            <person name="Wolf J."/>
            <person name="Bergner S.V."/>
            <person name="Schilhabel M.B."/>
            <person name="Klostermeier U.C."/>
            <person name="Beiko R.G."/>
            <person name="Rosenstiel P."/>
            <person name="Hippler M."/>
            <person name="Laroche J."/>
        </authorList>
    </citation>
    <scope>NUCLEOTIDE SEQUENCE [LARGE SCALE GENOMIC DNA]</scope>
    <source>
        <strain evidence="3 4">CCMP1005</strain>
    </source>
</reference>
<protein>
    <submittedName>
        <fullName evidence="3">Uncharacterized protein</fullName>
    </submittedName>
</protein>
<dbReference type="EMBL" id="AGNL01049369">
    <property type="protein sequence ID" value="EJK44678.1"/>
    <property type="molecule type" value="Genomic_DNA"/>
</dbReference>
<dbReference type="Proteomes" id="UP000266841">
    <property type="component" value="Unassembled WGS sequence"/>
</dbReference>
<evidence type="ECO:0000313" key="4">
    <source>
        <dbReference type="Proteomes" id="UP000266841"/>
    </source>
</evidence>
<evidence type="ECO:0000256" key="1">
    <source>
        <dbReference type="SAM" id="MobiDB-lite"/>
    </source>
</evidence>
<name>K0QZ22_THAOC</name>
<feature type="transmembrane region" description="Helical" evidence="2">
    <location>
        <begin position="257"/>
        <end position="282"/>
    </location>
</feature>
<dbReference type="AlphaFoldDB" id="K0QZ22"/>
<keyword evidence="4" id="KW-1185">Reference proteome</keyword>